<dbReference type="STRING" id="112090.W4FP49"/>
<dbReference type="AlphaFoldDB" id="W4FP49"/>
<dbReference type="Pfam" id="PF00501">
    <property type="entry name" value="AMP-binding"/>
    <property type="match status" value="1"/>
</dbReference>
<reference evidence="5" key="1">
    <citation type="submission" date="2013-12" db="EMBL/GenBank/DDBJ databases">
        <title>The Genome Sequence of Aphanomyces astaci APO3.</title>
        <authorList>
            <consortium name="The Broad Institute Genomics Platform"/>
            <person name="Russ C."/>
            <person name="Tyler B."/>
            <person name="van West P."/>
            <person name="Dieguez-Uribeondo J."/>
            <person name="Young S.K."/>
            <person name="Zeng Q."/>
            <person name="Gargeya S."/>
            <person name="Fitzgerald M."/>
            <person name="Abouelleil A."/>
            <person name="Alvarado L."/>
            <person name="Chapman S.B."/>
            <person name="Gainer-Dewar J."/>
            <person name="Goldberg J."/>
            <person name="Griggs A."/>
            <person name="Gujja S."/>
            <person name="Hansen M."/>
            <person name="Howarth C."/>
            <person name="Imamovic A."/>
            <person name="Ireland A."/>
            <person name="Larimer J."/>
            <person name="McCowan C."/>
            <person name="Murphy C."/>
            <person name="Pearson M."/>
            <person name="Poon T.W."/>
            <person name="Priest M."/>
            <person name="Roberts A."/>
            <person name="Saif S."/>
            <person name="Shea T."/>
            <person name="Sykes S."/>
            <person name="Wortman J."/>
            <person name="Nusbaum C."/>
            <person name="Birren B."/>
        </authorList>
    </citation>
    <scope>NUCLEOTIDE SEQUENCE [LARGE SCALE GENOMIC DNA]</scope>
    <source>
        <strain evidence="5">APO3</strain>
    </source>
</reference>
<evidence type="ECO:0000256" key="2">
    <source>
        <dbReference type="ARBA" id="ARBA00022598"/>
    </source>
</evidence>
<protein>
    <recommendedName>
        <fullName evidence="4">AMP-dependent synthetase/ligase domain-containing protein</fullName>
    </recommendedName>
</protein>
<comment type="similarity">
    <text evidence="1">Belongs to the ATP-dependent AMP-binding enzyme family.</text>
</comment>
<dbReference type="RefSeq" id="XP_009842079.1">
    <property type="nucleotide sequence ID" value="XM_009843777.1"/>
</dbReference>
<organism evidence="5">
    <name type="scientific">Aphanomyces astaci</name>
    <name type="common">Crayfish plague agent</name>
    <dbReference type="NCBI Taxonomy" id="112090"/>
    <lineage>
        <taxon>Eukaryota</taxon>
        <taxon>Sar</taxon>
        <taxon>Stramenopiles</taxon>
        <taxon>Oomycota</taxon>
        <taxon>Saprolegniomycetes</taxon>
        <taxon>Saprolegniales</taxon>
        <taxon>Verrucalvaceae</taxon>
        <taxon>Aphanomyces</taxon>
    </lineage>
</organism>
<dbReference type="InterPro" id="IPR045851">
    <property type="entry name" value="AMP-bd_C_sf"/>
</dbReference>
<dbReference type="Gene3D" id="3.40.50.12780">
    <property type="entry name" value="N-terminal domain of ligase-like"/>
    <property type="match status" value="1"/>
</dbReference>
<feature type="compositionally biased region" description="Polar residues" evidence="3">
    <location>
        <begin position="14"/>
        <end position="26"/>
    </location>
</feature>
<dbReference type="OrthoDB" id="10253115at2759"/>
<accession>W4FP49</accession>
<dbReference type="InterPro" id="IPR000873">
    <property type="entry name" value="AMP-dep_synth/lig_dom"/>
</dbReference>
<name>W4FP49_APHAT</name>
<sequence length="495" mass="53203">MIVRQGGRIKAVSSDGNSSAPTGSPTLSSVITHARDAFIDEGVPLLERLLQGSSSTTPFVLLIQNARASALVIAAAAILKRVCVLVPLSRATTLVPYVAEYTGISLVINPETNQVSHHHVVPSTTTPRDAWLQHSQVQDRGGVCMLTSGSTGLPKIVFCTWTSMFLQGQATHELLFPQGPSRVVCASSIAHAYAINALFAIYTSPYGHLCELHLDIHVEAIRLPFSCTSTPCPTILYGTPGTFTKLTTLDTTSSACSLSHVMAFSAGTALPLDLRHALRDKFGLTVLQNYGSTETGGIATELLTTASTNPFGGSLQAVGQLWQGSQVHIAVPTNPCRLLDGEERGEILVLTPWQCIGYVEHGTLSPISRTGFYHTGDGGDMTNDGILYVGYRLRDPIHVRSQGMDVFVPPQQVERAILNNPHVTDVLLPLLIKVPSKVGYVKPVALVVAPKSTLDELTAWCTAHLPTMLQDLDIRLVEYLPCSPAGKLMYSLHVD</sequence>
<keyword evidence="2" id="KW-0436">Ligase</keyword>
<evidence type="ECO:0000256" key="1">
    <source>
        <dbReference type="ARBA" id="ARBA00006432"/>
    </source>
</evidence>
<dbReference type="Gene3D" id="3.30.300.30">
    <property type="match status" value="1"/>
</dbReference>
<dbReference type="GeneID" id="20817610"/>
<dbReference type="EMBL" id="KI913185">
    <property type="protein sequence ID" value="ETV68453.1"/>
    <property type="molecule type" value="Genomic_DNA"/>
</dbReference>
<dbReference type="InterPro" id="IPR042099">
    <property type="entry name" value="ANL_N_sf"/>
</dbReference>
<dbReference type="PANTHER" id="PTHR24096:SF149">
    <property type="entry name" value="AMP-BINDING DOMAIN-CONTAINING PROTEIN-RELATED"/>
    <property type="match status" value="1"/>
</dbReference>
<evidence type="ECO:0000313" key="5">
    <source>
        <dbReference type="EMBL" id="ETV68453.1"/>
    </source>
</evidence>
<feature type="region of interest" description="Disordered" evidence="3">
    <location>
        <begin position="1"/>
        <end position="26"/>
    </location>
</feature>
<dbReference type="VEuPathDB" id="FungiDB:H257_15614"/>
<dbReference type="SUPFAM" id="SSF56801">
    <property type="entry name" value="Acetyl-CoA synthetase-like"/>
    <property type="match status" value="1"/>
</dbReference>
<proteinExistence type="inferred from homology"/>
<feature type="domain" description="AMP-dependent synthetase/ligase" evidence="4">
    <location>
        <begin position="70"/>
        <end position="358"/>
    </location>
</feature>
<evidence type="ECO:0000256" key="3">
    <source>
        <dbReference type="SAM" id="MobiDB-lite"/>
    </source>
</evidence>
<dbReference type="GO" id="GO:0016405">
    <property type="term" value="F:CoA-ligase activity"/>
    <property type="evidence" value="ECO:0007669"/>
    <property type="project" value="TreeGrafter"/>
</dbReference>
<gene>
    <name evidence="5" type="ORF">H257_15614</name>
</gene>
<evidence type="ECO:0000259" key="4">
    <source>
        <dbReference type="Pfam" id="PF00501"/>
    </source>
</evidence>
<dbReference type="PANTHER" id="PTHR24096">
    <property type="entry name" value="LONG-CHAIN-FATTY-ACID--COA LIGASE"/>
    <property type="match status" value="1"/>
</dbReference>